<dbReference type="GO" id="GO:0008745">
    <property type="term" value="F:N-acetylmuramoyl-L-alanine amidase activity"/>
    <property type="evidence" value="ECO:0007669"/>
    <property type="project" value="UniProtKB-EC"/>
</dbReference>
<protein>
    <submittedName>
        <fullName evidence="4">Sporulation-specific N-acetylmuramoyl-L-alanine amidase</fullName>
        <ecNumber evidence="4">3.5.1.28</ecNumber>
    </submittedName>
</protein>
<evidence type="ECO:0000256" key="2">
    <source>
        <dbReference type="SAM" id="MobiDB-lite"/>
    </source>
</evidence>
<dbReference type="Gene3D" id="3.40.630.40">
    <property type="entry name" value="Zn-dependent exopeptidases"/>
    <property type="match status" value="1"/>
</dbReference>
<dbReference type="GO" id="GO:0030288">
    <property type="term" value="C:outer membrane-bounded periplasmic space"/>
    <property type="evidence" value="ECO:0007669"/>
    <property type="project" value="TreeGrafter"/>
</dbReference>
<dbReference type="AlphaFoldDB" id="A0A6N2STE7"/>
<dbReference type="PANTHER" id="PTHR30404">
    <property type="entry name" value="N-ACETYLMURAMOYL-L-ALANINE AMIDASE"/>
    <property type="match status" value="1"/>
</dbReference>
<dbReference type="PANTHER" id="PTHR30404:SF0">
    <property type="entry name" value="N-ACETYLMURAMOYL-L-ALANINE AMIDASE AMIC"/>
    <property type="match status" value="1"/>
</dbReference>
<dbReference type="InterPro" id="IPR012854">
    <property type="entry name" value="Cu_amine_oxidase-like_N"/>
</dbReference>
<feature type="signal peptide" evidence="3">
    <location>
        <begin position="1"/>
        <end position="25"/>
    </location>
</feature>
<dbReference type="Pfam" id="PF07833">
    <property type="entry name" value="Cu_amine_oxidN1"/>
    <property type="match status" value="1"/>
</dbReference>
<sequence length="487" mass="53018">MNRKTLLCFGLSALMLASSIHPASAISAGTKFKVQYTHNKKTYTKKALNARYNNTVIKTNMPGFLDGSTSMYSAYWIFGRCKSLGTSYKYTSKTKKITLKRGSKTVVMTLNSKKATLNGKSFTLPAAPRKVRYVKKKKNYIMVPGQTVAGKLGISYTWNNRLLSGVMKASSSSSPSSGTPSAQAPSASQTTAPKTKITAGSGNYSIRLKKPSGLSSSAVTSEDDYWNKRLILNINGNYKTHFSSSANRNIKDSLTYSVSYTGGKTKIYLKTSSIKGFSITQDSNYIYVKYAAPKSMFSRVIVVDAGHGGSDPGAIGNGLQEKNMTLSIVQKTKYYFDRNANYKVYYTRLSDWYPSLSERYQMANNVGADRFVSVHINDVGKISYSAKGTETLYNPKGGKAPSPYSSLTGKALASDVHKKIRSATGFTDRGLKQRVPGVNGVAVLTYSKTAATLGEVGFISNPTEASSMKNNYTKIGKAFYDGILASF</sequence>
<feature type="chain" id="PRO_5044252417" evidence="3">
    <location>
        <begin position="26"/>
        <end position="487"/>
    </location>
</feature>
<dbReference type="SMART" id="SM00646">
    <property type="entry name" value="Ami_3"/>
    <property type="match status" value="1"/>
</dbReference>
<dbReference type="GO" id="GO:0009253">
    <property type="term" value="P:peptidoglycan catabolic process"/>
    <property type="evidence" value="ECO:0007669"/>
    <property type="project" value="InterPro"/>
</dbReference>
<feature type="region of interest" description="Disordered" evidence="2">
    <location>
        <begin position="169"/>
        <end position="198"/>
    </location>
</feature>
<feature type="compositionally biased region" description="Low complexity" evidence="2">
    <location>
        <begin position="169"/>
        <end position="193"/>
    </location>
</feature>
<dbReference type="RefSeq" id="WP_022260776.1">
    <property type="nucleotide sequence ID" value="NZ_BAABRZ010000001.1"/>
</dbReference>
<dbReference type="Pfam" id="PF01520">
    <property type="entry name" value="Amidase_3"/>
    <property type="match status" value="1"/>
</dbReference>
<reference evidence="4" key="1">
    <citation type="submission" date="2019-11" db="EMBL/GenBank/DDBJ databases">
        <authorList>
            <person name="Feng L."/>
        </authorList>
    </citation>
    <scope>NUCLEOTIDE SEQUENCE</scope>
    <source>
        <strain evidence="4">AcaccaeLFYP115</strain>
    </source>
</reference>
<proteinExistence type="predicted"/>
<evidence type="ECO:0000256" key="1">
    <source>
        <dbReference type="ARBA" id="ARBA00022801"/>
    </source>
</evidence>
<keyword evidence="3" id="KW-0732">Signal</keyword>
<dbReference type="EC" id="3.5.1.28" evidence="4"/>
<keyword evidence="1 4" id="KW-0378">Hydrolase</keyword>
<dbReference type="InterPro" id="IPR036582">
    <property type="entry name" value="Mao_N_sf"/>
</dbReference>
<gene>
    <name evidence="4" type="primary">cwlC_2</name>
    <name evidence="4" type="ORF">ACLFYP115_01088</name>
</gene>
<dbReference type="InterPro" id="IPR002508">
    <property type="entry name" value="MurNAc-LAA_cat"/>
</dbReference>
<dbReference type="InterPro" id="IPR050695">
    <property type="entry name" value="N-acetylmuramoyl_amidase_3"/>
</dbReference>
<dbReference type="Gene3D" id="3.30.457.10">
    <property type="entry name" value="Copper amine oxidase-like, N-terminal domain"/>
    <property type="match status" value="1"/>
</dbReference>
<dbReference type="GeneID" id="69471171"/>
<organism evidence="4">
    <name type="scientific">Anaerostipes caccae</name>
    <dbReference type="NCBI Taxonomy" id="105841"/>
    <lineage>
        <taxon>Bacteria</taxon>
        <taxon>Bacillati</taxon>
        <taxon>Bacillota</taxon>
        <taxon>Clostridia</taxon>
        <taxon>Lachnospirales</taxon>
        <taxon>Lachnospiraceae</taxon>
        <taxon>Anaerostipes</taxon>
    </lineage>
</organism>
<accession>A0A6N2STE7</accession>
<name>A0A6N2STE7_9FIRM</name>
<dbReference type="CDD" id="cd02696">
    <property type="entry name" value="MurNAc-LAA"/>
    <property type="match status" value="1"/>
</dbReference>
<dbReference type="SUPFAM" id="SSF55383">
    <property type="entry name" value="Copper amine oxidase, domain N"/>
    <property type="match status" value="1"/>
</dbReference>
<dbReference type="EMBL" id="CACRSQ010000003">
    <property type="protein sequence ID" value="VYS95868.1"/>
    <property type="molecule type" value="Genomic_DNA"/>
</dbReference>
<evidence type="ECO:0000313" key="4">
    <source>
        <dbReference type="EMBL" id="VYS95868.1"/>
    </source>
</evidence>
<dbReference type="SUPFAM" id="SSF53187">
    <property type="entry name" value="Zn-dependent exopeptidases"/>
    <property type="match status" value="1"/>
</dbReference>
<evidence type="ECO:0000256" key="3">
    <source>
        <dbReference type="SAM" id="SignalP"/>
    </source>
</evidence>